<evidence type="ECO:0000256" key="8">
    <source>
        <dbReference type="ARBA" id="ARBA00022842"/>
    </source>
</evidence>
<feature type="domain" description="Alpha-D-phosphohexomutase alpha/beta/alpha" evidence="12">
    <location>
        <begin position="474"/>
        <end position="571"/>
    </location>
</feature>
<evidence type="ECO:0000256" key="6">
    <source>
        <dbReference type="ARBA" id="ARBA00022553"/>
    </source>
</evidence>
<comment type="similarity">
    <text evidence="4">Belongs to the phosphohexose mutase family.</text>
</comment>
<proteinExistence type="inferred from homology"/>
<sequence>MARKAGGAGRGPRMDARKLITLVVATVLLVLGAFCAWQAWLIADEESAAADVRSAQAELTRALTADYAGLHRQFQGALADPAVVAGIDDHAAAAARLKALLPAAVAIEVYSPGLDEVVKANYREFGYAKAAQLMAALGATEPPVASTQSQGAARRLSVVEPVQAAGAMRAWAWIEYPFDTLAQRFNAASPHGGRLELRQGDGPDSLGLLASGSASGELESAGQHVAGTALYVYAAMPHAFIIIPHSEVLAALLALIGLGGGAFLLWSRSRPAPVVAAAPVAEEILVADVPRKPRLPAIPTGDAGLAEAPAAPPVAVAAPASDTVDPAIFRAYDIRGVVGTTLTAAVARQVGQAIGAAMKERDLHETVVGRDGRLSGPELAGALMDGLRDAGVDVIDLGLVPTPLVYFAGFQYGTGCGIAVTGSHNPPDHNGFKIVIGGETLAEDAIADLYRRIQAGGLPTGGHGAWREQSVIDAYANRVADDVSTQRRLKVVLDAGNGAAGVVAPRVLEEIGCDVVPLYCDVDGRFPNHHPDPADPRNLGDLIAAVHTIGADLGIAFDGDGDRIGVVTPAGEIIYPDKLLMLFAQDVLARNPGATVIYDVKCTGHLRPVIQEAAGVPLMWRTGHSLIKAKMRETGAALAGEMSGHFFFADNNRWYGFDDGVYAAARLMEILAADLEDRSPAAIFDALPKSVATPEIRLPMAEGAAARFMEAFRAGAAFDDARVSTLDGLRADWPDGWGLVRASNTAPALMFRFDADTAKALERVKEAFRAQLRAVDAKLQLPF</sequence>
<dbReference type="SUPFAM" id="SSF53738">
    <property type="entry name" value="Phosphoglucomutase, first 3 domains"/>
    <property type="match status" value="3"/>
</dbReference>
<dbReference type="InterPro" id="IPR036900">
    <property type="entry name" value="A-D-PHexomutase_C_sf"/>
</dbReference>
<dbReference type="InterPro" id="IPR005843">
    <property type="entry name" value="A-D-PHexomutase_C"/>
</dbReference>
<evidence type="ECO:0000256" key="4">
    <source>
        <dbReference type="ARBA" id="ARBA00010231"/>
    </source>
</evidence>
<comment type="caution">
    <text evidence="14">The sequence shown here is derived from an EMBL/GenBank/DDBJ whole genome shotgun (WGS) entry which is preliminary data.</text>
</comment>
<evidence type="ECO:0000256" key="1">
    <source>
        <dbReference type="ARBA" id="ARBA00000586"/>
    </source>
</evidence>
<dbReference type="GO" id="GO:0000287">
    <property type="term" value="F:magnesium ion binding"/>
    <property type="evidence" value="ECO:0007669"/>
    <property type="project" value="InterPro"/>
</dbReference>
<dbReference type="PROSITE" id="PS00710">
    <property type="entry name" value="PGM_PMM"/>
    <property type="match status" value="1"/>
</dbReference>
<evidence type="ECO:0000259" key="10">
    <source>
        <dbReference type="Pfam" id="PF00408"/>
    </source>
</evidence>
<dbReference type="Pfam" id="PF02880">
    <property type="entry name" value="PGM_PMM_III"/>
    <property type="match status" value="1"/>
</dbReference>
<accession>A0A0F3KB88</accession>
<dbReference type="AlphaFoldDB" id="A0A0F3KB88"/>
<dbReference type="EC" id="5.4.2.8" evidence="5"/>
<dbReference type="Gene3D" id="3.30.310.50">
    <property type="entry name" value="Alpha-D-phosphohexomutase, C-terminal domain"/>
    <property type="match status" value="1"/>
</dbReference>
<comment type="catalytic activity">
    <reaction evidence="1">
        <text>alpha-D-mannose 1-phosphate = D-mannose 6-phosphate</text>
        <dbReference type="Rhea" id="RHEA:11140"/>
        <dbReference type="ChEBI" id="CHEBI:58409"/>
        <dbReference type="ChEBI" id="CHEBI:58735"/>
        <dbReference type="EC" id="5.4.2.8"/>
    </reaction>
</comment>
<dbReference type="PATRIC" id="fig|345309.4.peg.3126"/>
<evidence type="ECO:0000256" key="3">
    <source>
        <dbReference type="ARBA" id="ARBA00004699"/>
    </source>
</evidence>
<comment type="cofactor">
    <cofactor evidence="2">
        <name>Mg(2+)</name>
        <dbReference type="ChEBI" id="CHEBI:18420"/>
    </cofactor>
</comment>
<feature type="domain" description="Alpha-D-phosphohexomutase C-terminal" evidence="10">
    <location>
        <begin position="695"/>
        <end position="770"/>
    </location>
</feature>
<organism evidence="14 15">
    <name type="scientific">Luteibacter yeojuensis</name>
    <dbReference type="NCBI Taxonomy" id="345309"/>
    <lineage>
        <taxon>Bacteria</taxon>
        <taxon>Pseudomonadati</taxon>
        <taxon>Pseudomonadota</taxon>
        <taxon>Gammaproteobacteria</taxon>
        <taxon>Lysobacterales</taxon>
        <taxon>Rhodanobacteraceae</taxon>
        <taxon>Luteibacter</taxon>
    </lineage>
</organism>
<evidence type="ECO:0000256" key="5">
    <source>
        <dbReference type="ARBA" id="ARBA00012730"/>
    </source>
</evidence>
<dbReference type="GO" id="GO:0005975">
    <property type="term" value="P:carbohydrate metabolic process"/>
    <property type="evidence" value="ECO:0007669"/>
    <property type="project" value="InterPro"/>
</dbReference>
<evidence type="ECO:0000313" key="14">
    <source>
        <dbReference type="EMBL" id="KJV28416.1"/>
    </source>
</evidence>
<evidence type="ECO:0000259" key="12">
    <source>
        <dbReference type="Pfam" id="PF02879"/>
    </source>
</evidence>
<dbReference type="InterPro" id="IPR005846">
    <property type="entry name" value="A-D-PHexomutase_a/b/a-III"/>
</dbReference>
<name>A0A0F3KB88_9GAMM</name>
<evidence type="ECO:0000256" key="2">
    <source>
        <dbReference type="ARBA" id="ARBA00001946"/>
    </source>
</evidence>
<evidence type="ECO:0000259" key="11">
    <source>
        <dbReference type="Pfam" id="PF02878"/>
    </source>
</evidence>
<dbReference type="OrthoDB" id="9803322at2"/>
<dbReference type="Pfam" id="PF02879">
    <property type="entry name" value="PGM_PMM_II"/>
    <property type="match status" value="1"/>
</dbReference>
<dbReference type="PANTHER" id="PTHR43771:SF2">
    <property type="entry name" value="PHOSPHOMANNOMUTASE_PHOSPHOGLUCOMUTASE"/>
    <property type="match status" value="1"/>
</dbReference>
<dbReference type="InterPro" id="IPR005844">
    <property type="entry name" value="A-D-PHexomutase_a/b/a-I"/>
</dbReference>
<comment type="pathway">
    <text evidence="3">Nucleotide-sugar biosynthesis; GDP-alpha-D-mannose biosynthesis; alpha-D-mannose 1-phosphate from D-fructose 6-phosphate: step 2/2.</text>
</comment>
<dbReference type="Pfam" id="PF00408">
    <property type="entry name" value="PGM_PMM_IV"/>
    <property type="match status" value="1"/>
</dbReference>
<reference evidence="14 15" key="1">
    <citation type="submission" date="2015-03" db="EMBL/GenBank/DDBJ databases">
        <title>Draft genome sequence of Luteibacter yeojuensis strain SU11.</title>
        <authorList>
            <person name="Sulaiman J."/>
            <person name="Priya K."/>
            <person name="Chan K.-G."/>
        </authorList>
    </citation>
    <scope>NUCLEOTIDE SEQUENCE [LARGE SCALE GENOMIC DNA]</scope>
    <source>
        <strain evidence="14 15">SU11</strain>
    </source>
</reference>
<dbReference type="InterPro" id="IPR005841">
    <property type="entry name" value="Alpha-D-phosphohexomutase_SF"/>
</dbReference>
<dbReference type="Pfam" id="PF02878">
    <property type="entry name" value="PGM_PMM_I"/>
    <property type="match status" value="1"/>
</dbReference>
<keyword evidence="7" id="KW-0479">Metal-binding</keyword>
<dbReference type="EMBL" id="JZRB01000044">
    <property type="protein sequence ID" value="KJV28416.1"/>
    <property type="molecule type" value="Genomic_DNA"/>
</dbReference>
<protein>
    <recommendedName>
        <fullName evidence="5">phosphomannomutase</fullName>
        <ecNumber evidence="5">5.4.2.8</ecNumber>
    </recommendedName>
</protein>
<dbReference type="GO" id="GO:0004615">
    <property type="term" value="F:phosphomannomutase activity"/>
    <property type="evidence" value="ECO:0007669"/>
    <property type="project" value="UniProtKB-EC"/>
</dbReference>
<evidence type="ECO:0000313" key="15">
    <source>
        <dbReference type="Proteomes" id="UP000033651"/>
    </source>
</evidence>
<dbReference type="InterPro" id="IPR005845">
    <property type="entry name" value="A-D-PHexomutase_a/b/a-II"/>
</dbReference>
<dbReference type="PANTHER" id="PTHR43771">
    <property type="entry name" value="PHOSPHOMANNOMUTASE"/>
    <property type="match status" value="1"/>
</dbReference>
<evidence type="ECO:0000259" key="13">
    <source>
        <dbReference type="Pfam" id="PF02880"/>
    </source>
</evidence>
<keyword evidence="6" id="KW-0597">Phosphoprotein</keyword>
<keyword evidence="8" id="KW-0460">Magnesium</keyword>
<dbReference type="CDD" id="cd03089">
    <property type="entry name" value="PMM_PGM"/>
    <property type="match status" value="1"/>
</dbReference>
<dbReference type="PRINTS" id="PR00509">
    <property type="entry name" value="PGMPMM"/>
</dbReference>
<gene>
    <name evidence="14" type="ORF">VI08_16730</name>
</gene>
<dbReference type="Proteomes" id="UP000033651">
    <property type="component" value="Unassembled WGS sequence"/>
</dbReference>
<dbReference type="InterPro" id="IPR016055">
    <property type="entry name" value="A-D-PHexomutase_a/b/a-I/II/III"/>
</dbReference>
<feature type="domain" description="Alpha-D-phosphohexomutase alpha/beta/alpha" evidence="13">
    <location>
        <begin position="576"/>
        <end position="688"/>
    </location>
</feature>
<feature type="domain" description="Alpha-D-phosphohexomutase alpha/beta/alpha" evidence="11">
    <location>
        <begin position="328"/>
        <end position="455"/>
    </location>
</feature>
<keyword evidence="9" id="KW-0413">Isomerase</keyword>
<dbReference type="Gene3D" id="3.40.120.10">
    <property type="entry name" value="Alpha-D-Glucose-1,6-Bisphosphate, subunit A, domain 3"/>
    <property type="match status" value="3"/>
</dbReference>
<keyword evidence="15" id="KW-1185">Reference proteome</keyword>
<evidence type="ECO:0000256" key="9">
    <source>
        <dbReference type="ARBA" id="ARBA00023235"/>
    </source>
</evidence>
<evidence type="ECO:0000256" key="7">
    <source>
        <dbReference type="ARBA" id="ARBA00022723"/>
    </source>
</evidence>
<dbReference type="SUPFAM" id="SSF55957">
    <property type="entry name" value="Phosphoglucomutase, C-terminal domain"/>
    <property type="match status" value="1"/>
</dbReference>
<dbReference type="InterPro" id="IPR016066">
    <property type="entry name" value="A-D-PHexomutase_CS"/>
</dbReference>